<dbReference type="EMBL" id="VTAW01000008">
    <property type="protein sequence ID" value="TYT62508.1"/>
    <property type="molecule type" value="Genomic_DNA"/>
</dbReference>
<evidence type="ECO:0000313" key="2">
    <source>
        <dbReference type="Proteomes" id="UP000324104"/>
    </source>
</evidence>
<sequence>MQYLVGTESVHTTASICDYLDGRIDTSDSITVVAVVDDPSARRDRQEALNVAAVRLAAAGSVDTELREPDDADDGVTVASALRDSAAMLEADEIVIGARGWRPVDDNREEPSGLGSTARELLGGATRPVVVVPGAIP</sequence>
<proteinExistence type="predicted"/>
<gene>
    <name evidence="1" type="ORF">FYC77_08435</name>
</gene>
<dbReference type="SUPFAM" id="SSF52402">
    <property type="entry name" value="Adenine nucleotide alpha hydrolases-like"/>
    <property type="match status" value="1"/>
</dbReference>
<dbReference type="Proteomes" id="UP000324104">
    <property type="component" value="Unassembled WGS sequence"/>
</dbReference>
<dbReference type="RefSeq" id="WP_149081058.1">
    <property type="nucleotide sequence ID" value="NZ_VTAW01000008.1"/>
</dbReference>
<dbReference type="Gene3D" id="3.40.50.620">
    <property type="entry name" value="HUPs"/>
    <property type="match status" value="1"/>
</dbReference>
<evidence type="ECO:0000313" key="1">
    <source>
        <dbReference type="EMBL" id="TYT62508.1"/>
    </source>
</evidence>
<organism evidence="1 2">
    <name type="scientific">Natrialba swarupiae</name>
    <dbReference type="NCBI Taxonomy" id="2448032"/>
    <lineage>
        <taxon>Archaea</taxon>
        <taxon>Methanobacteriati</taxon>
        <taxon>Methanobacteriota</taxon>
        <taxon>Stenosarchaea group</taxon>
        <taxon>Halobacteria</taxon>
        <taxon>Halobacteriales</taxon>
        <taxon>Natrialbaceae</taxon>
        <taxon>Natrialba</taxon>
    </lineage>
</organism>
<keyword evidence="2" id="KW-1185">Reference proteome</keyword>
<dbReference type="AlphaFoldDB" id="A0A5D5AKU9"/>
<comment type="caution">
    <text evidence="1">The sequence shown here is derived from an EMBL/GenBank/DDBJ whole genome shotgun (WGS) entry which is preliminary data.</text>
</comment>
<protein>
    <submittedName>
        <fullName evidence="1">Universal stress protein</fullName>
    </submittedName>
</protein>
<accession>A0A5D5AKU9</accession>
<name>A0A5D5AKU9_9EURY</name>
<reference evidence="1 2" key="1">
    <citation type="submission" date="2019-08" db="EMBL/GenBank/DDBJ databases">
        <title>Archaea genome.</title>
        <authorList>
            <person name="Kajale S."/>
            <person name="Shouche Y."/>
            <person name="Deshpande N."/>
            <person name="Sharma A."/>
        </authorList>
    </citation>
    <scope>NUCLEOTIDE SEQUENCE [LARGE SCALE GENOMIC DNA]</scope>
    <source>
        <strain evidence="1 2">ESP3B_9</strain>
    </source>
</reference>
<dbReference type="InterPro" id="IPR014729">
    <property type="entry name" value="Rossmann-like_a/b/a_fold"/>
</dbReference>